<organism evidence="5 6">
    <name type="scientific">Arabidopsis thaliana x Arabidopsis arenosa</name>
    <dbReference type="NCBI Taxonomy" id="1240361"/>
    <lineage>
        <taxon>Eukaryota</taxon>
        <taxon>Viridiplantae</taxon>
        <taxon>Streptophyta</taxon>
        <taxon>Embryophyta</taxon>
        <taxon>Tracheophyta</taxon>
        <taxon>Spermatophyta</taxon>
        <taxon>Magnoliopsida</taxon>
        <taxon>eudicotyledons</taxon>
        <taxon>Gunneridae</taxon>
        <taxon>Pentapetalae</taxon>
        <taxon>rosids</taxon>
        <taxon>malvids</taxon>
        <taxon>Brassicales</taxon>
        <taxon>Brassicaceae</taxon>
        <taxon>Camelineae</taxon>
        <taxon>Arabidopsis</taxon>
    </lineage>
</organism>
<feature type="compositionally biased region" description="Basic and acidic residues" evidence="3">
    <location>
        <begin position="257"/>
        <end position="269"/>
    </location>
</feature>
<dbReference type="EMBL" id="JAEFBK010000011">
    <property type="protein sequence ID" value="KAG7549356.1"/>
    <property type="molecule type" value="Genomic_DNA"/>
</dbReference>
<protein>
    <submittedName>
        <fullName evidence="5">RNA-binding domain superfamily</fullName>
    </submittedName>
</protein>
<keyword evidence="1 2" id="KW-0694">RNA-binding</keyword>
<dbReference type="PANTHER" id="PTHR23236">
    <property type="entry name" value="EUKARYOTIC TRANSLATION INITIATION FACTOR 4B/4H"/>
    <property type="match status" value="1"/>
</dbReference>
<gene>
    <name evidence="5" type="ORF">ISN45_Aa06g002560</name>
</gene>
<dbReference type="AlphaFoldDB" id="A0A8T1YT97"/>
<feature type="region of interest" description="Disordered" evidence="3">
    <location>
        <begin position="249"/>
        <end position="269"/>
    </location>
</feature>
<dbReference type="Pfam" id="PF14605">
    <property type="entry name" value="Nup35_RRM_2"/>
    <property type="match status" value="1"/>
</dbReference>
<dbReference type="PROSITE" id="PS50102">
    <property type="entry name" value="RRM"/>
    <property type="match status" value="1"/>
</dbReference>
<evidence type="ECO:0000259" key="4">
    <source>
        <dbReference type="PROSITE" id="PS50102"/>
    </source>
</evidence>
<name>A0A8T1YT97_9BRAS</name>
<feature type="domain" description="RRM" evidence="4">
    <location>
        <begin position="32"/>
        <end position="113"/>
    </location>
</feature>
<keyword evidence="6" id="KW-1185">Reference proteome</keyword>
<evidence type="ECO:0000313" key="5">
    <source>
        <dbReference type="EMBL" id="KAG7549356.1"/>
    </source>
</evidence>
<evidence type="ECO:0000256" key="3">
    <source>
        <dbReference type="SAM" id="MobiDB-lite"/>
    </source>
</evidence>
<sequence length="269" mass="29837">MEETAIKGLKLLELNDSGSDSGESNCCSSTSTTISVEGYDTSLRRYPLKLELEKHFASCGEIYNIYVPRDFETGILKSVAFMRILGEGAEDKALQLSGTDVGGWTAIVKRAPYQKVFMDDPWYAGPRCAAAPAPADTKTYRIRVTGYDTSLPKIDMQIALYKHFSSCGSIWKVIVLSSAAFIYLEGERCVDKALELSGRNMGGSTLVVEPVVPRPDILKKRRPLACTTTGYTLPSTLLEVAKKKKKKMETEMEMEMEMEKVKEKEKALS</sequence>
<evidence type="ECO:0000256" key="2">
    <source>
        <dbReference type="PROSITE-ProRule" id="PRU00176"/>
    </source>
</evidence>
<evidence type="ECO:0000313" key="6">
    <source>
        <dbReference type="Proteomes" id="UP000694240"/>
    </source>
</evidence>
<dbReference type="GO" id="GO:0008143">
    <property type="term" value="F:poly(A) binding"/>
    <property type="evidence" value="ECO:0007669"/>
    <property type="project" value="TreeGrafter"/>
</dbReference>
<dbReference type="Proteomes" id="UP000694240">
    <property type="component" value="Chromosome 11"/>
</dbReference>
<dbReference type="FunFam" id="3.30.70.330:FF:001474">
    <property type="match status" value="1"/>
</dbReference>
<dbReference type="PANTHER" id="PTHR23236:SF103">
    <property type="entry name" value="RNA-BINDING (RRM_RBD_RNP MOTIFS) FAMILY PROTEIN"/>
    <property type="match status" value="1"/>
</dbReference>
<comment type="caution">
    <text evidence="5">The sequence shown here is derived from an EMBL/GenBank/DDBJ whole genome shotgun (WGS) entry which is preliminary data.</text>
</comment>
<proteinExistence type="predicted"/>
<reference evidence="5 6" key="1">
    <citation type="submission" date="2020-12" db="EMBL/GenBank/DDBJ databases">
        <title>Concerted genomic and epigenomic changes stabilize Arabidopsis allopolyploids.</title>
        <authorList>
            <person name="Chen Z."/>
        </authorList>
    </citation>
    <scope>NUCLEOTIDE SEQUENCE [LARGE SCALE GENOMIC DNA]</scope>
    <source>
        <strain evidence="5">Allo738</strain>
        <tissue evidence="5">Leaf</tissue>
    </source>
</reference>
<accession>A0A8T1YT97</accession>
<dbReference type="InterPro" id="IPR000504">
    <property type="entry name" value="RRM_dom"/>
</dbReference>
<evidence type="ECO:0000256" key="1">
    <source>
        <dbReference type="ARBA" id="ARBA00022884"/>
    </source>
</evidence>